<evidence type="ECO:0000313" key="4">
    <source>
        <dbReference type="EMBL" id="MDK4306692.1"/>
    </source>
</evidence>
<dbReference type="NCBIfam" id="NF009154">
    <property type="entry name" value="PRK12497.3-3"/>
    <property type="match status" value="1"/>
</dbReference>
<dbReference type="GO" id="GO:0003676">
    <property type="term" value="F:nucleic acid binding"/>
    <property type="evidence" value="ECO:0007669"/>
    <property type="project" value="InterPro"/>
</dbReference>
<name>A0AAP4BPX2_9CORY</name>
<dbReference type="InterPro" id="IPR011856">
    <property type="entry name" value="tRNA_endonuc-like_dom_sf"/>
</dbReference>
<dbReference type="NCBIfam" id="NF009150">
    <property type="entry name" value="PRK12497.1-3"/>
    <property type="match status" value="1"/>
</dbReference>
<dbReference type="EMBL" id="JASNVH010000005">
    <property type="protein sequence ID" value="MDK4306692.1"/>
    <property type="molecule type" value="Genomic_DNA"/>
</dbReference>
<evidence type="ECO:0000313" key="5">
    <source>
        <dbReference type="Proteomes" id="UP001224412"/>
    </source>
</evidence>
<comment type="similarity">
    <text evidence="1 2">Belongs to the UPF0102 family.</text>
</comment>
<sequence>MPTHARQLGQRGESIAQDFYRNRGYEVIARNVYYRGGEIDLIVRPGDGPPGSIVFVEVKTRTSRAFGGAEAVTTKKLHRMRHAASRWLSEQQHCDGASFLGQIRFDVVVVSADTDPSKGVAVEVFEGVERGAC</sequence>
<evidence type="ECO:0000256" key="1">
    <source>
        <dbReference type="ARBA" id="ARBA00006738"/>
    </source>
</evidence>
<dbReference type="AlphaFoldDB" id="A0AAP4BPX2"/>
<accession>A0AAP4BPX2</accession>
<dbReference type="SUPFAM" id="SSF52980">
    <property type="entry name" value="Restriction endonuclease-like"/>
    <property type="match status" value="1"/>
</dbReference>
<gene>
    <name evidence="3" type="ORF">QPX23_04955</name>
    <name evidence="4" type="ORF">QPX42_03885</name>
</gene>
<evidence type="ECO:0000313" key="3">
    <source>
        <dbReference type="EMBL" id="MDK4290081.1"/>
    </source>
</evidence>
<dbReference type="HAMAP" id="MF_00048">
    <property type="entry name" value="UPF0102"/>
    <property type="match status" value="1"/>
</dbReference>
<keyword evidence="6" id="KW-1185">Reference proteome</keyword>
<dbReference type="Proteomes" id="UP001224412">
    <property type="component" value="Unassembled WGS sequence"/>
</dbReference>
<organism evidence="4 5">
    <name type="scientific">Corynebacterium pseudodiphtheriticum</name>
    <dbReference type="NCBI Taxonomy" id="37637"/>
    <lineage>
        <taxon>Bacteria</taxon>
        <taxon>Bacillati</taxon>
        <taxon>Actinomycetota</taxon>
        <taxon>Actinomycetes</taxon>
        <taxon>Mycobacteriales</taxon>
        <taxon>Corynebacteriaceae</taxon>
        <taxon>Corynebacterium</taxon>
    </lineage>
</organism>
<dbReference type="NCBIfam" id="TIGR00252">
    <property type="entry name" value="YraN family protein"/>
    <property type="match status" value="1"/>
</dbReference>
<dbReference type="Gene3D" id="3.40.1350.10">
    <property type="match status" value="1"/>
</dbReference>
<dbReference type="InterPro" id="IPR003509">
    <property type="entry name" value="UPF0102_YraN-like"/>
</dbReference>
<dbReference type="PANTHER" id="PTHR34039">
    <property type="entry name" value="UPF0102 PROTEIN YRAN"/>
    <property type="match status" value="1"/>
</dbReference>
<dbReference type="PANTHER" id="PTHR34039:SF1">
    <property type="entry name" value="UPF0102 PROTEIN YRAN"/>
    <property type="match status" value="1"/>
</dbReference>
<comment type="caution">
    <text evidence="4">The sequence shown here is derived from an EMBL/GenBank/DDBJ whole genome shotgun (WGS) entry which is preliminary data.</text>
</comment>
<dbReference type="Proteomes" id="UP001239759">
    <property type="component" value="Unassembled WGS sequence"/>
</dbReference>
<evidence type="ECO:0000313" key="6">
    <source>
        <dbReference type="Proteomes" id="UP001239759"/>
    </source>
</evidence>
<proteinExistence type="inferred from homology"/>
<evidence type="ECO:0000256" key="2">
    <source>
        <dbReference type="HAMAP-Rule" id="MF_00048"/>
    </source>
</evidence>
<protein>
    <recommendedName>
        <fullName evidence="2">UPF0102 protein QPX23_04955</fullName>
    </recommendedName>
</protein>
<reference evidence="4 6" key="1">
    <citation type="submission" date="2023-05" db="EMBL/GenBank/DDBJ databases">
        <title>Metabolic capabilities are highly conserved among human nasal-associated Corynebacterium species in pangenomic analyses.</title>
        <authorList>
            <person name="Tran T.H."/>
            <person name="Roberts A.Q."/>
            <person name="Escapa I.F."/>
            <person name="Gao W."/>
            <person name="Conlan S."/>
            <person name="Kong H."/>
            <person name="Segre J.A."/>
            <person name="Kelly M.S."/>
            <person name="Lemon K.P."/>
        </authorList>
    </citation>
    <scope>NUCLEOTIDE SEQUENCE</scope>
    <source>
        <strain evidence="4">KPL2773</strain>
        <strain evidence="3 6">KPL3772</strain>
    </source>
</reference>
<dbReference type="Pfam" id="PF02021">
    <property type="entry name" value="UPF0102"/>
    <property type="match status" value="1"/>
</dbReference>
<dbReference type="CDD" id="cd20736">
    <property type="entry name" value="PoNe_Nuclease"/>
    <property type="match status" value="1"/>
</dbReference>
<dbReference type="RefSeq" id="WP_242721872.1">
    <property type="nucleotide sequence ID" value="NZ_CP051667.1"/>
</dbReference>
<dbReference type="InterPro" id="IPR011335">
    <property type="entry name" value="Restrct_endonuc-II-like"/>
</dbReference>
<dbReference type="EMBL" id="JASNUQ010000006">
    <property type="protein sequence ID" value="MDK4290081.1"/>
    <property type="molecule type" value="Genomic_DNA"/>
</dbReference>